<accession>A0A6J8CUT3</accession>
<dbReference type="Proteomes" id="UP000507470">
    <property type="component" value="Unassembled WGS sequence"/>
</dbReference>
<dbReference type="OrthoDB" id="6130986at2759"/>
<protein>
    <submittedName>
        <fullName evidence="1">Uncharacterized protein</fullName>
    </submittedName>
</protein>
<evidence type="ECO:0000313" key="2">
    <source>
        <dbReference type="Proteomes" id="UP000507470"/>
    </source>
</evidence>
<dbReference type="EMBL" id="CACVKT020005990">
    <property type="protein sequence ID" value="CAC5399276.1"/>
    <property type="molecule type" value="Genomic_DNA"/>
</dbReference>
<gene>
    <name evidence="1" type="ORF">MCOR_33550</name>
</gene>
<sequence length="372" mass="41721">MFLPAVSSFFNITCPYAHNLYLTASVKCLAVKNYACLYDSVNKNYTENCKGPSKKPPGEKSVINLGNFDTMDCSDERYQSRPFSSTQGTNCIFQKTLCNEEGQVIYSNGSTTADRKCRCDYTKSYAFVSANLTDPCSCDPVQEDCTCLIKKCNNGQKLSSDYKCVPQDERSFTCTEITHFNKIYLIIQVPGKNGGNISSESTIQDIIKIELSSDEESPTGKTESHQGEITCLDTGQTETNLDGCMEFDPNDHLLQETNVEENNSNRKSVKNMMKKALDLKELADDIIPVPVSLYSNDVRPANPTNAGSRMEDETSWKSKKWEYFEKLRKSRGSSYMGARVHSQSLQTVLPFPDPFPLEKLPYGTRAKEMINT</sequence>
<evidence type="ECO:0000313" key="1">
    <source>
        <dbReference type="EMBL" id="CAC5399276.1"/>
    </source>
</evidence>
<keyword evidence="2" id="KW-1185">Reference proteome</keyword>
<proteinExistence type="predicted"/>
<organism evidence="1 2">
    <name type="scientific">Mytilus coruscus</name>
    <name type="common">Sea mussel</name>
    <dbReference type="NCBI Taxonomy" id="42192"/>
    <lineage>
        <taxon>Eukaryota</taxon>
        <taxon>Metazoa</taxon>
        <taxon>Spiralia</taxon>
        <taxon>Lophotrochozoa</taxon>
        <taxon>Mollusca</taxon>
        <taxon>Bivalvia</taxon>
        <taxon>Autobranchia</taxon>
        <taxon>Pteriomorphia</taxon>
        <taxon>Mytilida</taxon>
        <taxon>Mytiloidea</taxon>
        <taxon>Mytilidae</taxon>
        <taxon>Mytilinae</taxon>
        <taxon>Mytilus</taxon>
    </lineage>
</organism>
<name>A0A6J8CUT3_MYTCO</name>
<dbReference type="AlphaFoldDB" id="A0A6J8CUT3"/>
<reference evidence="1 2" key="1">
    <citation type="submission" date="2020-06" db="EMBL/GenBank/DDBJ databases">
        <authorList>
            <person name="Li R."/>
            <person name="Bekaert M."/>
        </authorList>
    </citation>
    <scope>NUCLEOTIDE SEQUENCE [LARGE SCALE GENOMIC DNA]</scope>
    <source>
        <strain evidence="2">wild</strain>
    </source>
</reference>